<dbReference type="KEGG" id="ppai:E1956_30055"/>
<feature type="region of interest" description="Disordered" evidence="1">
    <location>
        <begin position="1"/>
        <end position="70"/>
    </location>
</feature>
<dbReference type="InterPro" id="IPR025295">
    <property type="entry name" value="eCIS_core_dom"/>
</dbReference>
<name>A0A4P7CYR2_9BURK</name>
<feature type="region of interest" description="Disordered" evidence="1">
    <location>
        <begin position="623"/>
        <end position="643"/>
    </location>
</feature>
<dbReference type="OrthoDB" id="7387101at2"/>
<dbReference type="EMBL" id="CP038150">
    <property type="protein sequence ID" value="QBR01436.1"/>
    <property type="molecule type" value="Genomic_DNA"/>
</dbReference>
<organism evidence="3 4">
    <name type="scientific">Paraburkholderia pallida</name>
    <dbReference type="NCBI Taxonomy" id="2547399"/>
    <lineage>
        <taxon>Bacteria</taxon>
        <taxon>Pseudomonadati</taxon>
        <taxon>Pseudomonadota</taxon>
        <taxon>Betaproteobacteria</taxon>
        <taxon>Burkholderiales</taxon>
        <taxon>Burkholderiaceae</taxon>
        <taxon>Paraburkholderia</taxon>
    </lineage>
</organism>
<dbReference type="Proteomes" id="UP000295727">
    <property type="component" value="Chromosome 3"/>
</dbReference>
<gene>
    <name evidence="3" type="ORF">E1956_30055</name>
</gene>
<dbReference type="Pfam" id="PF13699">
    <property type="entry name" value="eCIS_core"/>
    <property type="match status" value="1"/>
</dbReference>
<feature type="compositionally biased region" description="Basic and acidic residues" evidence="1">
    <location>
        <begin position="24"/>
        <end position="40"/>
    </location>
</feature>
<keyword evidence="4" id="KW-1185">Reference proteome</keyword>
<protein>
    <submittedName>
        <fullName evidence="3">DUF4157 domain-containing protein</fullName>
    </submittedName>
</protein>
<evidence type="ECO:0000313" key="3">
    <source>
        <dbReference type="EMBL" id="QBR01436.1"/>
    </source>
</evidence>
<feature type="domain" description="eCIS core" evidence="2">
    <location>
        <begin position="90"/>
        <end position="166"/>
    </location>
</feature>
<feature type="compositionally biased region" description="Basic and acidic residues" evidence="1">
    <location>
        <begin position="61"/>
        <end position="70"/>
    </location>
</feature>
<feature type="compositionally biased region" description="Basic and acidic residues" evidence="1">
    <location>
        <begin position="1"/>
        <end position="15"/>
    </location>
</feature>
<accession>A0A4P7CYR2</accession>
<sequence>MFADRKRPGVSEARRPAHAAGASRGEKRDDALEAQAERIAAHAMSGPGYAGAPAQPVLRAGPRDGESQISHAADRADATFDPALAGTGTPLAAGVRADMERRIGFDFSAVRIHHGAAAARSAQSLSAQAYTFGPNIVFGAGQFAPHTAQGRQLLAHELVHVAQQAGSPRVQRKPTDPEELAEISQEDAAVAAMAKRALASGKPEFGVHEVMWRIVNSRHLDMHFELSGSHYDKSIKGVSVQLEGKGTHTSGTLVAGDDALKQVAQGKVEQVAAELEKQIGLVATARGGIDIVFIMGEDDNQSNQFYKEAKIFFKKEYPKATMFDDVRSFEGIIDHVNTVGKPVANLIIVSHANADGTLQFVMTEDEVRERIATKDRSRPLLPYSELKGANAKDPGDKGALPRAGKELVGAWTNVLIRGCNLGRSEEMLGEVRKALGGNVRVIAPTHAQHYGGGVESLADPFYEEPGKSKLHDKEALKRIEAKPEYGFVTDWKRMEPGLERVDDKVTEIIVDNIIPAPGQEMAYLKQTQPDMPAKDFKFDKSHVEGDKTAFGYVPINKSRGTPFELLADNPPTEADAIAEARKRTPRPDAFSYKMRRVRIGLTLRTVVDVERTEWRLHHKDIRKRGQPFNPSPGRKPWYGDTDN</sequence>
<proteinExistence type="predicted"/>
<evidence type="ECO:0000259" key="2">
    <source>
        <dbReference type="Pfam" id="PF13699"/>
    </source>
</evidence>
<evidence type="ECO:0000313" key="4">
    <source>
        <dbReference type="Proteomes" id="UP000295727"/>
    </source>
</evidence>
<reference evidence="3 4" key="1">
    <citation type="submission" date="2019-03" db="EMBL/GenBank/DDBJ databases">
        <title>Paraburkholderia sp. 7MH5, isolated from subtropical forest soil.</title>
        <authorList>
            <person name="Gao Z.-H."/>
            <person name="Qiu L.-H."/>
        </authorList>
    </citation>
    <scope>NUCLEOTIDE SEQUENCE [LARGE SCALE GENOMIC DNA]</scope>
    <source>
        <strain evidence="3 4">7MH5</strain>
    </source>
</reference>
<dbReference type="RefSeq" id="WP_134756070.1">
    <property type="nucleotide sequence ID" value="NZ_CP038150.1"/>
</dbReference>
<dbReference type="AlphaFoldDB" id="A0A4P7CYR2"/>
<evidence type="ECO:0000256" key="1">
    <source>
        <dbReference type="SAM" id="MobiDB-lite"/>
    </source>
</evidence>